<evidence type="ECO:0000313" key="1">
    <source>
        <dbReference type="EMBL" id="MPC77001.1"/>
    </source>
</evidence>
<dbReference type="EMBL" id="VSRR010044770">
    <property type="protein sequence ID" value="MPC77001.1"/>
    <property type="molecule type" value="Genomic_DNA"/>
</dbReference>
<reference evidence="1 2" key="1">
    <citation type="submission" date="2019-05" db="EMBL/GenBank/DDBJ databases">
        <title>Another draft genome of Portunus trituberculatus and its Hox gene families provides insights of decapod evolution.</title>
        <authorList>
            <person name="Jeong J.-H."/>
            <person name="Song I."/>
            <person name="Kim S."/>
            <person name="Choi T."/>
            <person name="Kim D."/>
            <person name="Ryu S."/>
            <person name="Kim W."/>
        </authorList>
    </citation>
    <scope>NUCLEOTIDE SEQUENCE [LARGE SCALE GENOMIC DNA]</scope>
    <source>
        <tissue evidence="1">Muscle</tissue>
    </source>
</reference>
<sequence>MSSLTRPAYQTWLSVLSYPAAVTHDTEIPACWPGDVCNEQCTAPSECLTTWVLMVKVFEIEVV</sequence>
<keyword evidence="2" id="KW-1185">Reference proteome</keyword>
<organism evidence="1 2">
    <name type="scientific">Portunus trituberculatus</name>
    <name type="common">Swimming crab</name>
    <name type="synonym">Neptunus trituberculatus</name>
    <dbReference type="NCBI Taxonomy" id="210409"/>
    <lineage>
        <taxon>Eukaryota</taxon>
        <taxon>Metazoa</taxon>
        <taxon>Ecdysozoa</taxon>
        <taxon>Arthropoda</taxon>
        <taxon>Crustacea</taxon>
        <taxon>Multicrustacea</taxon>
        <taxon>Malacostraca</taxon>
        <taxon>Eumalacostraca</taxon>
        <taxon>Eucarida</taxon>
        <taxon>Decapoda</taxon>
        <taxon>Pleocyemata</taxon>
        <taxon>Brachyura</taxon>
        <taxon>Eubrachyura</taxon>
        <taxon>Portunoidea</taxon>
        <taxon>Portunidae</taxon>
        <taxon>Portuninae</taxon>
        <taxon>Portunus</taxon>
    </lineage>
</organism>
<dbReference type="AlphaFoldDB" id="A0A5B7HVD1"/>
<proteinExistence type="predicted"/>
<protein>
    <submittedName>
        <fullName evidence="1">Uncharacterized protein</fullName>
    </submittedName>
</protein>
<comment type="caution">
    <text evidence="1">The sequence shown here is derived from an EMBL/GenBank/DDBJ whole genome shotgun (WGS) entry which is preliminary data.</text>
</comment>
<gene>
    <name evidence="1" type="ORF">E2C01_071438</name>
</gene>
<dbReference type="Proteomes" id="UP000324222">
    <property type="component" value="Unassembled WGS sequence"/>
</dbReference>
<evidence type="ECO:0000313" key="2">
    <source>
        <dbReference type="Proteomes" id="UP000324222"/>
    </source>
</evidence>
<name>A0A5B7HVD1_PORTR</name>
<accession>A0A5B7HVD1</accession>